<reference evidence="4 5" key="1">
    <citation type="journal article" date="2017" name="G3 (Bethesda)">
        <title>First Draft Genome Sequence of the Pathogenic Fungus Lomentospora prolificans (Formerly Scedosporium prolificans).</title>
        <authorList>
            <person name="Luo R."/>
            <person name="Zimin A."/>
            <person name="Workman R."/>
            <person name="Fan Y."/>
            <person name="Pertea G."/>
            <person name="Grossman N."/>
            <person name="Wear M.P."/>
            <person name="Jia B."/>
            <person name="Miller H."/>
            <person name="Casadevall A."/>
            <person name="Timp W."/>
            <person name="Zhang S.X."/>
            <person name="Salzberg S.L."/>
        </authorList>
    </citation>
    <scope>NUCLEOTIDE SEQUENCE [LARGE SCALE GENOMIC DNA]</scope>
    <source>
        <strain evidence="4 5">JHH-5317</strain>
    </source>
</reference>
<dbReference type="Gene3D" id="2.30.29.30">
    <property type="entry name" value="Pleckstrin-homology domain (PH domain)/Phosphotyrosine-binding domain (PTB)"/>
    <property type="match status" value="1"/>
</dbReference>
<dbReference type="EMBL" id="NLAX01000008">
    <property type="protein sequence ID" value="PKS11420.1"/>
    <property type="molecule type" value="Genomic_DNA"/>
</dbReference>
<evidence type="ECO:0000256" key="1">
    <source>
        <dbReference type="ARBA" id="ARBA00022553"/>
    </source>
</evidence>
<dbReference type="InterPro" id="IPR001849">
    <property type="entry name" value="PH_domain"/>
</dbReference>
<dbReference type="InterPro" id="IPR046868">
    <property type="entry name" value="BAR_4"/>
</dbReference>
<dbReference type="Pfam" id="PF20399">
    <property type="entry name" value="PH_20"/>
    <property type="match status" value="1"/>
</dbReference>
<feature type="compositionally biased region" description="Low complexity" evidence="2">
    <location>
        <begin position="434"/>
        <end position="444"/>
    </location>
</feature>
<dbReference type="InterPro" id="IPR027267">
    <property type="entry name" value="AH/BAR_dom_sf"/>
</dbReference>
<comment type="caution">
    <text evidence="4">The sequence shown here is derived from an EMBL/GenBank/DDBJ whole genome shotgun (WGS) entry which is preliminary data.</text>
</comment>
<dbReference type="Proteomes" id="UP000233524">
    <property type="component" value="Unassembled WGS sequence"/>
</dbReference>
<dbReference type="STRING" id="41688.A0A2N3NG52"/>
<dbReference type="OrthoDB" id="2264563at2759"/>
<keyword evidence="1" id="KW-0597">Phosphoprotein</keyword>
<dbReference type="AlphaFoldDB" id="A0A2N3NG52"/>
<dbReference type="Gene3D" id="1.20.1270.60">
    <property type="entry name" value="Arfaptin homology (AH) domain/BAR domain"/>
    <property type="match status" value="1"/>
</dbReference>
<keyword evidence="5" id="KW-1185">Reference proteome</keyword>
<organism evidence="4 5">
    <name type="scientific">Lomentospora prolificans</name>
    <dbReference type="NCBI Taxonomy" id="41688"/>
    <lineage>
        <taxon>Eukaryota</taxon>
        <taxon>Fungi</taxon>
        <taxon>Dikarya</taxon>
        <taxon>Ascomycota</taxon>
        <taxon>Pezizomycotina</taxon>
        <taxon>Sordariomycetes</taxon>
        <taxon>Hypocreomycetidae</taxon>
        <taxon>Microascales</taxon>
        <taxon>Microascaceae</taxon>
        <taxon>Lomentospora</taxon>
    </lineage>
</organism>
<feature type="compositionally biased region" description="Low complexity" evidence="2">
    <location>
        <begin position="398"/>
        <end position="411"/>
    </location>
</feature>
<dbReference type="SUPFAM" id="SSF50729">
    <property type="entry name" value="PH domain-like"/>
    <property type="match status" value="1"/>
</dbReference>
<feature type="domain" description="PH" evidence="3">
    <location>
        <begin position="323"/>
        <end position="432"/>
    </location>
</feature>
<dbReference type="InterPro" id="IPR046869">
    <property type="entry name" value="SLM1/RGC1-like_PH"/>
</dbReference>
<proteinExistence type="predicted"/>
<feature type="region of interest" description="Disordered" evidence="2">
    <location>
        <begin position="1"/>
        <end position="23"/>
    </location>
</feature>
<evidence type="ECO:0000313" key="4">
    <source>
        <dbReference type="EMBL" id="PKS11420.1"/>
    </source>
</evidence>
<feature type="region of interest" description="Disordered" evidence="2">
    <location>
        <begin position="434"/>
        <end position="525"/>
    </location>
</feature>
<dbReference type="FunCoup" id="A0A2N3NG52">
    <property type="interactions" value="120"/>
</dbReference>
<gene>
    <name evidence="4" type="ORF">jhhlp_003183</name>
</gene>
<feature type="region of interest" description="Disordered" evidence="2">
    <location>
        <begin position="386"/>
        <end position="412"/>
    </location>
</feature>
<dbReference type="InParanoid" id="A0A2N3NG52"/>
<protein>
    <recommendedName>
        <fullName evidence="3">PH domain-containing protein</fullName>
    </recommendedName>
</protein>
<dbReference type="SUPFAM" id="SSF103657">
    <property type="entry name" value="BAR/IMD domain-like"/>
    <property type="match status" value="1"/>
</dbReference>
<dbReference type="PANTHER" id="PTHR31941:SF1">
    <property type="entry name" value="CYTOSKELETAL SIGNALING PROTEIN SLM1"/>
    <property type="match status" value="1"/>
</dbReference>
<accession>A0A2N3NG52</accession>
<dbReference type="VEuPathDB" id="FungiDB:jhhlp_003183"/>
<dbReference type="InterPro" id="IPR011993">
    <property type="entry name" value="PH-like_dom_sf"/>
</dbReference>
<sequence>MSAPTSQLPSRAATGMSAFSDEAIPEVDPSTTAGLLSERLQAWKHAVGYLEDYVTAVEKIHKAHAKEYERALKASVCDEGIPPLLYPTATPTNGAQTISNPLREGHHFDQSLGGIAGFFENLRHNTQAIINTNLETEKALKGNVLPVLERLHKEIKHKAKELASGAAKGAKEVEKARNTTQKHIELLGQQTASWESAGGKISGHDDPYVIKRGVVHRLHKQVLEENAHRGDLIAVQSNFEEFEAHTIGVLQQAMEAFTQLAGGQGEKIRTLHSDMLGAIQRVPPEFEWLNFVSRSGDLLVDPNEQPRVVDAITFPNMDHTSTKPLIEGTLERKSRNKLSWGYQTSYYVITPAKFLHEFKDSDDSRHDPKPELSVYLPGALIGAPSGDKFSVKGKDTSKTLSSKLSGSSELSFKAHTPADAEKWFRIIKEVADSATPMSPTSPTSPLSPPSPSEASPAASGAAPAAASAVAPSEEKLEMNEAKPISPAGDHPPQESGVSPGATPVAAPAPAAAAPAEAKVATTNTK</sequence>
<feature type="compositionally biased region" description="Low complexity" evidence="2">
    <location>
        <begin position="501"/>
        <end position="525"/>
    </location>
</feature>
<feature type="compositionally biased region" description="Low complexity" evidence="2">
    <location>
        <begin position="452"/>
        <end position="471"/>
    </location>
</feature>
<evidence type="ECO:0000313" key="5">
    <source>
        <dbReference type="Proteomes" id="UP000233524"/>
    </source>
</evidence>
<evidence type="ECO:0000259" key="3">
    <source>
        <dbReference type="PROSITE" id="PS50003"/>
    </source>
</evidence>
<dbReference type="Pfam" id="PF20400">
    <property type="entry name" value="BAR_4"/>
    <property type="match status" value="1"/>
</dbReference>
<name>A0A2N3NG52_9PEZI</name>
<evidence type="ECO:0000256" key="2">
    <source>
        <dbReference type="SAM" id="MobiDB-lite"/>
    </source>
</evidence>
<dbReference type="PROSITE" id="PS50003">
    <property type="entry name" value="PH_DOMAIN"/>
    <property type="match status" value="1"/>
</dbReference>
<dbReference type="SMART" id="SM00233">
    <property type="entry name" value="PH"/>
    <property type="match status" value="1"/>
</dbReference>
<dbReference type="PANTHER" id="PTHR31941">
    <property type="entry name" value="CYTOSKELETAL SIGNALING PROTEIN SLM1"/>
    <property type="match status" value="1"/>
</dbReference>